<dbReference type="SUPFAM" id="SSF52540">
    <property type="entry name" value="P-loop containing nucleoside triphosphate hydrolases"/>
    <property type="match status" value="1"/>
</dbReference>
<accession>A0A0G0ZHJ3</accession>
<reference evidence="2 3" key="1">
    <citation type="journal article" date="2015" name="Nature">
        <title>rRNA introns, odd ribosomes, and small enigmatic genomes across a large radiation of phyla.</title>
        <authorList>
            <person name="Brown C.T."/>
            <person name="Hug L.A."/>
            <person name="Thomas B.C."/>
            <person name="Sharon I."/>
            <person name="Castelle C.J."/>
            <person name="Singh A."/>
            <person name="Wilkins M.J."/>
            <person name="Williams K.H."/>
            <person name="Banfield J.F."/>
        </authorList>
    </citation>
    <scope>NUCLEOTIDE SEQUENCE [LARGE SCALE GENOMIC DNA]</scope>
</reference>
<gene>
    <name evidence="2" type="ORF">UV11_C0011G0005</name>
</gene>
<dbReference type="PATRIC" id="fig|1618659.3.peg.457"/>
<evidence type="ECO:0000256" key="1">
    <source>
        <dbReference type="SAM" id="Coils"/>
    </source>
</evidence>
<dbReference type="Gene3D" id="3.40.50.300">
    <property type="entry name" value="P-loop containing nucleotide triphosphate hydrolases"/>
    <property type="match status" value="2"/>
</dbReference>
<proteinExistence type="predicted"/>
<evidence type="ECO:0000313" key="2">
    <source>
        <dbReference type="EMBL" id="KKS48124.1"/>
    </source>
</evidence>
<dbReference type="PANTHER" id="PTHR32182:SF19">
    <property type="entry name" value="HOMOLOGY WITH RECF PROTEIN"/>
    <property type="match status" value="1"/>
</dbReference>
<keyword evidence="1" id="KW-0175">Coiled coil</keyword>
<dbReference type="EMBL" id="LCDF01000011">
    <property type="protein sequence ID" value="KKS48124.1"/>
    <property type="molecule type" value="Genomic_DNA"/>
</dbReference>
<dbReference type="NCBIfam" id="NF045780">
    <property type="entry name" value="TrlF_fam_ATP"/>
    <property type="match status" value="1"/>
</dbReference>
<dbReference type="Proteomes" id="UP000034036">
    <property type="component" value="Unassembled WGS sequence"/>
</dbReference>
<dbReference type="Gene3D" id="3.20.20.140">
    <property type="entry name" value="Metal-dependent hydrolases"/>
    <property type="match status" value="1"/>
</dbReference>
<dbReference type="AlphaFoldDB" id="A0A0G0ZHJ3"/>
<feature type="coiled-coil region" evidence="1">
    <location>
        <begin position="591"/>
        <end position="618"/>
    </location>
</feature>
<sequence length="904" mass="102891">MSNQNSNSKGSVWRKWDLQVQTYLDPRWTWPDNYPAGEDKETERQNQFNIDLISHCVSNNIAVVAITDHNTGKAIDPLLAKNHELEYPITILPGVEVISSEGIHLLVIFDPDTTENRWPTWNETVNNFLTAISMPQPAFQGENNHTPATANCTAEDIIMKAREYSGVGIFAHAHSTNGGLFCKSDSRTRKRLLEITNILDAACELPNKVTRITELTTKLTDHQYDIKKFAIINTSDSRKVLDIGSKFSWIKADPTFEGLKQIIFEPQERVKIQEHNPFDDRKKLYFNSIKIVGSKNFIVPDVQISLNRELVAIIGGRGSGKSALLESVAFLNEEHTKQDQNNKPKIIEFYRQNTEGKEPAPGFDFEAELIDKDNNKEQYKKSLENDESLGLPFLYIGQEQLSALATNDRELTEKICELINLDFAELKKTELVEQARGYLTSIGNTQAELNDLYKKYSDYKDSDFGLWLNKFIEKKEEQKKKLSSKETKDLLDDIGKATERGLKLKDFKQSLEQLKLDLKDIGINKQINALNKTLKSIYPQDTTIIPGIDFAPQEKFIDEKQSLINEEMAKLRSLIVEKKKALIALGLKEDISVLLQSAETIEREINNAQKDKDIYGKKLIYLKELMVLRNNLFGTIEVYLTGSTTEIDNKFVEFKDSRSESTAEEKELFSSIIKDVSVEGTTIFDQDIFSKYLLENCFDKRVVKNVEDVKALIAKRNEKGGAKDITLESLKKWVEEELDTFLLSDSLNSRGRENFTDFIFTKWSEFLGVKTIVKLKGIPTEKLSVGQRGTLLLKIYLATATAKQIFIVDQPEDNLDNQFIMNELVPLVRQIKKSRQIILSTHNANLVVNADAEQIIVARLDGEKRDYVNGGIENKFINTSIKEILEGGEDAFRSRENKYGMGVI</sequence>
<dbReference type="PANTHER" id="PTHR32182">
    <property type="entry name" value="DNA REPLICATION AND REPAIR PROTEIN RECF"/>
    <property type="match status" value="1"/>
</dbReference>
<name>A0A0G0ZHJ3_9BACT</name>
<dbReference type="InterPro" id="IPR054787">
    <property type="entry name" value="TrlF_ATPase"/>
</dbReference>
<protein>
    <submittedName>
        <fullName evidence="2">Uncharacterized protein</fullName>
    </submittedName>
</protein>
<dbReference type="SUPFAM" id="SSF89550">
    <property type="entry name" value="PHP domain-like"/>
    <property type="match status" value="1"/>
</dbReference>
<dbReference type="STRING" id="1618659.UV11_C0011G0005"/>
<organism evidence="2 3">
    <name type="scientific">Candidatus Giovannonibacteria bacterium GW2011_GWF2_42_19</name>
    <dbReference type="NCBI Taxonomy" id="1618659"/>
    <lineage>
        <taxon>Bacteria</taxon>
        <taxon>Candidatus Giovannoniibacteriota</taxon>
    </lineage>
</organism>
<comment type="caution">
    <text evidence="2">The sequence shown here is derived from an EMBL/GenBank/DDBJ whole genome shotgun (WGS) entry which is preliminary data.</text>
</comment>
<feature type="coiled-coil region" evidence="1">
    <location>
        <begin position="468"/>
        <end position="524"/>
    </location>
</feature>
<dbReference type="InterPro" id="IPR027417">
    <property type="entry name" value="P-loop_NTPase"/>
</dbReference>
<dbReference type="InterPro" id="IPR016195">
    <property type="entry name" value="Pol/histidinol_Pase-like"/>
</dbReference>
<evidence type="ECO:0000313" key="3">
    <source>
        <dbReference type="Proteomes" id="UP000034036"/>
    </source>
</evidence>
<dbReference type="GO" id="GO:0006302">
    <property type="term" value="P:double-strand break repair"/>
    <property type="evidence" value="ECO:0007669"/>
    <property type="project" value="TreeGrafter"/>
</dbReference>
<dbReference type="GO" id="GO:0000731">
    <property type="term" value="P:DNA synthesis involved in DNA repair"/>
    <property type="evidence" value="ECO:0007669"/>
    <property type="project" value="TreeGrafter"/>
</dbReference>